<feature type="domain" description="C2H2-type" evidence="3">
    <location>
        <begin position="98"/>
        <end position="125"/>
    </location>
</feature>
<evidence type="ECO:0000256" key="1">
    <source>
        <dbReference type="PROSITE-ProRule" id="PRU00042"/>
    </source>
</evidence>
<evidence type="ECO:0000313" key="5">
    <source>
        <dbReference type="Proteomes" id="UP000324832"/>
    </source>
</evidence>
<keyword evidence="5" id="KW-1185">Reference proteome</keyword>
<evidence type="ECO:0000259" key="3">
    <source>
        <dbReference type="PROSITE" id="PS50157"/>
    </source>
</evidence>
<evidence type="ECO:0000313" key="4">
    <source>
        <dbReference type="EMBL" id="VVC86448.1"/>
    </source>
</evidence>
<dbReference type="InterPro" id="IPR013087">
    <property type="entry name" value="Znf_C2H2_type"/>
</dbReference>
<keyword evidence="1" id="KW-0862">Zinc</keyword>
<dbReference type="GO" id="GO:0008270">
    <property type="term" value="F:zinc ion binding"/>
    <property type="evidence" value="ECO:0007669"/>
    <property type="project" value="UniProtKB-KW"/>
</dbReference>
<evidence type="ECO:0000256" key="2">
    <source>
        <dbReference type="SAM" id="MobiDB-lite"/>
    </source>
</evidence>
<sequence>MISGGCVCALHVRTGGQGGANLGADEEEIVYLAYIVIDVQTNQTQKPGRSAHPNGQNGGISFRVASKSLKPNELDKKRDEMKARPPAAIHYNYENRSLKCGICGRTFVAKIGFVSHVRAHQRVPPS</sequence>
<protein>
    <recommendedName>
        <fullName evidence="3">C2H2-type domain-containing protein</fullName>
    </recommendedName>
</protein>
<keyword evidence="1" id="KW-0863">Zinc-finger</keyword>
<gene>
    <name evidence="4" type="ORF">LSINAPIS_LOCUS268</name>
</gene>
<reference evidence="4 5" key="1">
    <citation type="submission" date="2017-07" db="EMBL/GenBank/DDBJ databases">
        <authorList>
            <person name="Talla V."/>
            <person name="Backstrom N."/>
        </authorList>
    </citation>
    <scope>NUCLEOTIDE SEQUENCE [LARGE SCALE GENOMIC DNA]</scope>
</reference>
<dbReference type="Proteomes" id="UP000324832">
    <property type="component" value="Unassembled WGS sequence"/>
</dbReference>
<feature type="compositionally biased region" description="Basic and acidic residues" evidence="2">
    <location>
        <begin position="70"/>
        <end position="83"/>
    </location>
</feature>
<keyword evidence="1" id="KW-0479">Metal-binding</keyword>
<organism evidence="4 5">
    <name type="scientific">Leptidea sinapis</name>
    <dbReference type="NCBI Taxonomy" id="189913"/>
    <lineage>
        <taxon>Eukaryota</taxon>
        <taxon>Metazoa</taxon>
        <taxon>Ecdysozoa</taxon>
        <taxon>Arthropoda</taxon>
        <taxon>Hexapoda</taxon>
        <taxon>Insecta</taxon>
        <taxon>Pterygota</taxon>
        <taxon>Neoptera</taxon>
        <taxon>Endopterygota</taxon>
        <taxon>Lepidoptera</taxon>
        <taxon>Glossata</taxon>
        <taxon>Ditrysia</taxon>
        <taxon>Papilionoidea</taxon>
        <taxon>Pieridae</taxon>
        <taxon>Dismorphiinae</taxon>
        <taxon>Leptidea</taxon>
    </lineage>
</organism>
<dbReference type="AlphaFoldDB" id="A0A5E4PN15"/>
<dbReference type="PROSITE" id="PS00028">
    <property type="entry name" value="ZINC_FINGER_C2H2_1"/>
    <property type="match status" value="1"/>
</dbReference>
<feature type="region of interest" description="Disordered" evidence="2">
    <location>
        <begin position="43"/>
        <end position="84"/>
    </location>
</feature>
<dbReference type="EMBL" id="FZQP02000003">
    <property type="protein sequence ID" value="VVC86448.1"/>
    <property type="molecule type" value="Genomic_DNA"/>
</dbReference>
<accession>A0A5E4PN15</accession>
<name>A0A5E4PN15_9NEOP</name>
<dbReference type="PROSITE" id="PS50157">
    <property type="entry name" value="ZINC_FINGER_C2H2_2"/>
    <property type="match status" value="1"/>
</dbReference>
<proteinExistence type="predicted"/>